<accession>A0ABQ0JLQ1</accession>
<evidence type="ECO:0000313" key="1">
    <source>
        <dbReference type="EMBL" id="GAL29678.1"/>
    </source>
</evidence>
<gene>
    <name evidence="1" type="ORF">JCM19239_6026</name>
</gene>
<dbReference type="Proteomes" id="UP000029223">
    <property type="component" value="Unassembled WGS sequence"/>
</dbReference>
<organism evidence="1 2">
    <name type="scientific">Vibrio variabilis</name>
    <dbReference type="NCBI Taxonomy" id="990271"/>
    <lineage>
        <taxon>Bacteria</taxon>
        <taxon>Pseudomonadati</taxon>
        <taxon>Pseudomonadota</taxon>
        <taxon>Gammaproteobacteria</taxon>
        <taxon>Vibrionales</taxon>
        <taxon>Vibrionaceae</taxon>
        <taxon>Vibrio</taxon>
    </lineage>
</organism>
<dbReference type="Pfam" id="PF07030">
    <property type="entry name" value="Phage_Mu_Gp36"/>
    <property type="match status" value="1"/>
</dbReference>
<proteinExistence type="predicted"/>
<name>A0ABQ0JLQ1_9VIBR</name>
<reference evidence="2" key="1">
    <citation type="submission" date="2014-09" db="EMBL/GenBank/DDBJ databases">
        <title>Vibrio variabilis JCM 19239. (C206) whole genome shotgun sequence.</title>
        <authorList>
            <person name="Sawabe T."/>
            <person name="Meirelles P."/>
            <person name="Nakanishi M."/>
            <person name="Sayaka M."/>
            <person name="Hattori M."/>
            <person name="Ohkuma M."/>
        </authorList>
    </citation>
    <scope>NUCLEOTIDE SEQUENCE [LARGE SCALE GENOMIC DNA]</scope>
    <source>
        <strain evidence="2">JCM 19239</strain>
    </source>
</reference>
<protein>
    <submittedName>
        <fullName evidence="1">Uncharacterized protein</fullName>
    </submittedName>
</protein>
<comment type="caution">
    <text evidence="1">The sequence shown here is derived from an EMBL/GenBank/DDBJ whole genome shotgun (WGS) entry which is preliminary data.</text>
</comment>
<dbReference type="EMBL" id="BBMS01000071">
    <property type="protein sequence ID" value="GAL29678.1"/>
    <property type="molecule type" value="Genomic_DNA"/>
</dbReference>
<evidence type="ECO:0000313" key="2">
    <source>
        <dbReference type="Proteomes" id="UP000029223"/>
    </source>
</evidence>
<dbReference type="InterPro" id="IPR009752">
    <property type="entry name" value="Phage_Mu_GpJ"/>
</dbReference>
<keyword evidence="2" id="KW-1185">Reference proteome</keyword>
<sequence>MYCTPVKLIELFGAGHVADISEPRPPHDANLVTEEGLYYVALTEVGTPEALQMLPPEPEPDELAACMSALLTIKAALSAASREADGYLIKQYGHRMKSPEFLVALEAETSLPEQVADVARERLASQSSRSQEIIEERAKAARRWLRDIADGRVELGIQTEAVRYHNHRRAARPGRSDIDWSRY</sequence>
<reference evidence="2" key="2">
    <citation type="submission" date="2014-09" db="EMBL/GenBank/DDBJ databases">
        <authorList>
            <consortium name="NBRP consortium"/>
            <person name="Sawabe T."/>
            <person name="Meirelles P."/>
            <person name="Nakanishi M."/>
            <person name="Sayaka M."/>
            <person name="Hattori M."/>
            <person name="Ohkuma M."/>
        </authorList>
    </citation>
    <scope>NUCLEOTIDE SEQUENCE [LARGE SCALE GENOMIC DNA]</scope>
    <source>
        <strain evidence="2">JCM 19239</strain>
    </source>
</reference>